<dbReference type="Gramene" id="OPUNC02G02810.1">
    <property type="protein sequence ID" value="OPUNC02G02810.1"/>
    <property type="gene ID" value="OPUNC02G02810"/>
</dbReference>
<keyword evidence="3" id="KW-1185">Reference proteome</keyword>
<dbReference type="Proteomes" id="UP000026962">
    <property type="component" value="Chromosome 2"/>
</dbReference>
<name>A0A0E0JVF9_ORYPU</name>
<feature type="compositionally biased region" description="Basic and acidic residues" evidence="1">
    <location>
        <begin position="209"/>
        <end position="232"/>
    </location>
</feature>
<dbReference type="AlphaFoldDB" id="A0A0E0JVF9"/>
<reference evidence="2" key="1">
    <citation type="submission" date="2015-04" db="UniProtKB">
        <authorList>
            <consortium name="EnsemblPlants"/>
        </authorList>
    </citation>
    <scope>IDENTIFICATION</scope>
</reference>
<dbReference type="GO" id="GO:0005542">
    <property type="term" value="F:folic acid binding"/>
    <property type="evidence" value="ECO:0007669"/>
    <property type="project" value="InterPro"/>
</dbReference>
<organism evidence="2">
    <name type="scientific">Oryza punctata</name>
    <name type="common">Red rice</name>
    <dbReference type="NCBI Taxonomy" id="4537"/>
    <lineage>
        <taxon>Eukaryota</taxon>
        <taxon>Viridiplantae</taxon>
        <taxon>Streptophyta</taxon>
        <taxon>Embryophyta</taxon>
        <taxon>Tracheophyta</taxon>
        <taxon>Spermatophyta</taxon>
        <taxon>Magnoliopsida</taxon>
        <taxon>Liliopsida</taxon>
        <taxon>Poales</taxon>
        <taxon>Poaceae</taxon>
        <taxon>BOP clade</taxon>
        <taxon>Oryzoideae</taxon>
        <taxon>Oryzeae</taxon>
        <taxon>Oryzinae</taxon>
        <taxon>Oryza</taxon>
    </lineage>
</organism>
<dbReference type="InterPro" id="IPR037064">
    <property type="entry name" value="Formiminotransferase_N_sf"/>
</dbReference>
<sequence>MPERLQVCCLLGDAKEYIQMVGCYTSSGREAGRWRVTAGRARAVVSGGRGTGRWPLLQHAVLRMVRAVLEAIDFVVHADIHPLLGTVDHICSSLRHVTNLAGAVAADIEDMLQDFYPCPSRDSKKRSTEDEDAQNNKKAKMAHNGEDQEEEDEDAHDETKSNGEDDEVSRDVDAHDGAKSNSEEDEVSRDADKSSDEEDGDASDGENSNAKEGEDQNARANDEEGEDQDARDKNRKNMPGNAGKARKKKSTNAIKLLEETLMKTNEYKGSSLLMTQEPPLDEALLAAAPDVVVQAEMRRRPGIAGSAAPDTVVAATSSYRCGGSINSEAHGWDLRRPGQPTIVEKQQRMTTRPRAGRGGDAVSSRDWQRPRRRLQRRRCTTLEAVDSTARCRSGGGGGEEATPSPLRRQYDTSLEADEPTGKLNLKFWQDAGLIELCPTLHQEGDHARHYG</sequence>
<dbReference type="STRING" id="4537.A0A0E0JVF9"/>
<feature type="region of interest" description="Disordered" evidence="1">
    <location>
        <begin position="345"/>
        <end position="375"/>
    </location>
</feature>
<dbReference type="EnsemblPlants" id="OPUNC02G02810.1">
    <property type="protein sequence ID" value="OPUNC02G02810.1"/>
    <property type="gene ID" value="OPUNC02G02810"/>
</dbReference>
<accession>A0A0E0JVF9</accession>
<evidence type="ECO:0000313" key="3">
    <source>
        <dbReference type="Proteomes" id="UP000026962"/>
    </source>
</evidence>
<dbReference type="InterPro" id="IPR022384">
    <property type="entry name" value="FormiminoTrfase_cat_dom_sf"/>
</dbReference>
<feature type="compositionally biased region" description="Acidic residues" evidence="1">
    <location>
        <begin position="195"/>
        <end position="204"/>
    </location>
</feature>
<evidence type="ECO:0000313" key="2">
    <source>
        <dbReference type="EnsemblPlants" id="OPUNC02G02810.1"/>
    </source>
</evidence>
<feature type="region of interest" description="Disordered" evidence="1">
    <location>
        <begin position="119"/>
        <end position="252"/>
    </location>
</feature>
<evidence type="ECO:0000256" key="1">
    <source>
        <dbReference type="SAM" id="MobiDB-lite"/>
    </source>
</evidence>
<feature type="compositionally biased region" description="Basic and acidic residues" evidence="1">
    <location>
        <begin position="157"/>
        <end position="194"/>
    </location>
</feature>
<dbReference type="SUPFAM" id="SSF55116">
    <property type="entry name" value="Formiminotransferase domain of formiminotransferase-cyclodeaminase"/>
    <property type="match status" value="1"/>
</dbReference>
<feature type="region of interest" description="Disordered" evidence="1">
    <location>
        <begin position="388"/>
        <end position="416"/>
    </location>
</feature>
<dbReference type="Gene3D" id="3.30.990.10">
    <property type="entry name" value="Formiminotransferase, N-terminal subdomain"/>
    <property type="match status" value="1"/>
</dbReference>
<dbReference type="GO" id="GO:0016740">
    <property type="term" value="F:transferase activity"/>
    <property type="evidence" value="ECO:0007669"/>
    <property type="project" value="InterPro"/>
</dbReference>
<protein>
    <submittedName>
        <fullName evidence="2">Uncharacterized protein</fullName>
    </submittedName>
</protein>
<dbReference type="HOGENOM" id="CLU_607483_0_0_1"/>
<proteinExistence type="predicted"/>
<reference evidence="2" key="2">
    <citation type="submission" date="2018-05" db="EMBL/GenBank/DDBJ databases">
        <title>OpunRS2 (Oryza punctata Reference Sequence Version 2).</title>
        <authorList>
            <person name="Zhang J."/>
            <person name="Kudrna D."/>
            <person name="Lee S."/>
            <person name="Talag J."/>
            <person name="Welchert J."/>
            <person name="Wing R.A."/>
        </authorList>
    </citation>
    <scope>NUCLEOTIDE SEQUENCE [LARGE SCALE GENOMIC DNA]</scope>
</reference>
<feature type="compositionally biased region" description="Acidic residues" evidence="1">
    <location>
        <begin position="147"/>
        <end position="156"/>
    </location>
</feature>